<dbReference type="InterPro" id="IPR017907">
    <property type="entry name" value="Znf_RING_CS"/>
</dbReference>
<feature type="compositionally biased region" description="Basic residues" evidence="5">
    <location>
        <begin position="890"/>
        <end position="899"/>
    </location>
</feature>
<reference evidence="7 8" key="1">
    <citation type="submission" date="2020-04" db="EMBL/GenBank/DDBJ databases">
        <authorList>
            <person name="Alioto T."/>
            <person name="Alioto T."/>
            <person name="Gomez Garrido J."/>
        </authorList>
    </citation>
    <scope>NUCLEOTIDE SEQUENCE [LARGE SCALE GENOMIC DNA]</scope>
</reference>
<feature type="compositionally biased region" description="Acidic residues" evidence="5">
    <location>
        <begin position="564"/>
        <end position="576"/>
    </location>
</feature>
<comment type="caution">
    <text evidence="7">The sequence shown here is derived from an EMBL/GenBank/DDBJ whole genome shotgun (WGS) entry which is preliminary data.</text>
</comment>
<feature type="compositionally biased region" description="Gly residues" evidence="5">
    <location>
        <begin position="580"/>
        <end position="595"/>
    </location>
</feature>
<organism evidence="7 8">
    <name type="scientific">Cloeon dipterum</name>
    <dbReference type="NCBI Taxonomy" id="197152"/>
    <lineage>
        <taxon>Eukaryota</taxon>
        <taxon>Metazoa</taxon>
        <taxon>Ecdysozoa</taxon>
        <taxon>Arthropoda</taxon>
        <taxon>Hexapoda</taxon>
        <taxon>Insecta</taxon>
        <taxon>Pterygota</taxon>
        <taxon>Palaeoptera</taxon>
        <taxon>Ephemeroptera</taxon>
        <taxon>Pisciforma</taxon>
        <taxon>Baetidae</taxon>
        <taxon>Cloeon</taxon>
    </lineage>
</organism>
<feature type="compositionally biased region" description="Acidic residues" evidence="5">
    <location>
        <begin position="151"/>
        <end position="161"/>
    </location>
</feature>
<evidence type="ECO:0000256" key="2">
    <source>
        <dbReference type="ARBA" id="ARBA00022771"/>
    </source>
</evidence>
<dbReference type="EMBL" id="CADEPI010000029">
    <property type="protein sequence ID" value="CAB3367234.1"/>
    <property type="molecule type" value="Genomic_DNA"/>
</dbReference>
<feature type="region of interest" description="Disordered" evidence="5">
    <location>
        <begin position="151"/>
        <end position="179"/>
    </location>
</feature>
<dbReference type="Gene3D" id="3.30.40.10">
    <property type="entry name" value="Zinc/RING finger domain, C3HC4 (zinc finger)"/>
    <property type="match status" value="1"/>
</dbReference>
<feature type="domain" description="RING-type" evidence="6">
    <location>
        <begin position="32"/>
        <end position="74"/>
    </location>
</feature>
<feature type="compositionally biased region" description="Low complexity" evidence="5">
    <location>
        <begin position="500"/>
        <end position="517"/>
    </location>
</feature>
<feature type="compositionally biased region" description="Acidic residues" evidence="5">
    <location>
        <begin position="609"/>
        <end position="655"/>
    </location>
</feature>
<keyword evidence="8" id="KW-1185">Reference proteome</keyword>
<feature type="region of interest" description="Disordered" evidence="5">
    <location>
        <begin position="542"/>
        <end position="655"/>
    </location>
</feature>
<keyword evidence="3" id="KW-0862">Zinc</keyword>
<evidence type="ECO:0000256" key="3">
    <source>
        <dbReference type="ARBA" id="ARBA00022833"/>
    </source>
</evidence>
<dbReference type="AlphaFoldDB" id="A0A8S1CPH2"/>
<evidence type="ECO:0000256" key="1">
    <source>
        <dbReference type="ARBA" id="ARBA00022723"/>
    </source>
</evidence>
<keyword evidence="1" id="KW-0479">Metal-binding</keyword>
<feature type="compositionally biased region" description="Basic and acidic residues" evidence="5">
    <location>
        <begin position="849"/>
        <end position="880"/>
    </location>
</feature>
<dbReference type="Proteomes" id="UP000494165">
    <property type="component" value="Unassembled WGS sequence"/>
</dbReference>
<feature type="compositionally biased region" description="Basic and acidic residues" evidence="5">
    <location>
        <begin position="1052"/>
        <end position="1076"/>
    </location>
</feature>
<dbReference type="PANTHER" id="PTHR12618:SF20">
    <property type="entry name" value="PHD AND RING FINGER DOMAIN-CONTAINING PROTEIN 1"/>
    <property type="match status" value="1"/>
</dbReference>
<dbReference type="SMART" id="SM00184">
    <property type="entry name" value="RING"/>
    <property type="match status" value="1"/>
</dbReference>
<feature type="compositionally biased region" description="Acidic residues" evidence="5">
    <location>
        <begin position="723"/>
        <end position="747"/>
    </location>
</feature>
<dbReference type="Pfam" id="PF13639">
    <property type="entry name" value="zf-RING_2"/>
    <property type="match status" value="1"/>
</dbReference>
<dbReference type="GO" id="GO:0008270">
    <property type="term" value="F:zinc ion binding"/>
    <property type="evidence" value="ECO:0007669"/>
    <property type="project" value="UniProtKB-KW"/>
</dbReference>
<dbReference type="OrthoDB" id="1935339at2759"/>
<proteinExistence type="predicted"/>
<keyword evidence="2 4" id="KW-0863">Zinc-finger</keyword>
<dbReference type="SUPFAM" id="SSF57850">
    <property type="entry name" value="RING/U-box"/>
    <property type="match status" value="1"/>
</dbReference>
<dbReference type="InterPro" id="IPR013083">
    <property type="entry name" value="Znf_RING/FYVE/PHD"/>
</dbReference>
<feature type="region of interest" description="Disordered" evidence="5">
    <location>
        <begin position="1044"/>
        <end position="1079"/>
    </location>
</feature>
<feature type="compositionally biased region" description="Basic residues" evidence="5">
    <location>
        <begin position="820"/>
        <end position="829"/>
    </location>
</feature>
<evidence type="ECO:0000313" key="8">
    <source>
        <dbReference type="Proteomes" id="UP000494165"/>
    </source>
</evidence>
<feature type="compositionally biased region" description="Basic residues" evidence="5">
    <location>
        <begin position="925"/>
        <end position="952"/>
    </location>
</feature>
<feature type="region of interest" description="Disordered" evidence="5">
    <location>
        <begin position="719"/>
        <end position="994"/>
    </location>
</feature>
<feature type="compositionally biased region" description="Basic residues" evidence="5">
    <location>
        <begin position="255"/>
        <end position="313"/>
    </location>
</feature>
<feature type="region of interest" description="Disordered" evidence="5">
    <location>
        <begin position="487"/>
        <end position="520"/>
    </location>
</feature>
<sequence length="1099" mass="122709">MTDSSVGISQAKASASMPKGFASIDWADNEECPVCKKPLGSRDVGVPNCCNHFFCFTCIKSWVTKSKSNCPMDRLDITELRVFDTRGKFLRSVKVEAKDEEPEVDFTFEDDGICPDCGWMGMRATVGVCMHCMYHVEDPVPATNCPQCMENESDPSDEEWVPESARVSSLESRRSRTLRSDTNQHVLLDDEVASFSSNRRRARNSINLEEFIVENDSDDSIEFGLSFGGRSSSASNLTEDLAQPGPSTSQAPPRTIRRKVVRKTTAKKRKTTTKKRKVRRKKVVRKKTSTTGGNRRKRKVKRRRTVKRKKKTPSNRPRLPEDSAKKRLAKILGVKAPKYSGQMLPRGCKKQAVTAAQRQALASTSSSSVYNRPVESLDYHNSSVPTLHLFGGPELEYFPSDSDSEGSSSDYDYARKPLPSTSASVIKRYKNNALKSLRKKTVAASVSVSSSAPVNILDSIFESQNKKFEIKSGIDKRLDPYNVTPTSSVISGNSRKVKFNSSDEASSSNNTSRSSSSTYKNFKNSIEDSGRAVNFLNCKKSPSKDDDLDLYGDIPAEGTGNAGADDDDVGDAEDYLFDGGDAGSNTGGDGDGGGGDGDDDDKDKKDVEQPNEEEQEKEDDEEDDDDETEDISEMVIDESVLADDYEVKDDVEDETKDPLAIAEEVPLAAPSPEIDEKVILPDNLPDPVFPIISPIVVASHMLAPPVFRYSETSLQIARHLNLDDENVPTEQEEPEEHPEEPESEPEDSPAQCDESKEQFTAFPYPQMSPPRDQNVVKNERFSPPRSLPLSSIKKEEEVASPVLEPPKIITNGIDSGGTKKIARSKSRKRSLVEELFGSDIDDNVPPRKVSTDKGSEDGEIRDKKRKSDEETKIQTKKENEVEPEPSAKMSPKRSKRKKEKSRELSNKKKKKERKRSRSRSSSPDRKKKHHSKKHSPSRHSRKRSRSRSRSRKRHEENGRLSVHERLGPKRGRSRDRSSEPSGKKEVFSSGENILVSVNFSRRRKRIAEIAAKRRPVAVINLAVDEDKSPIIEKGDSPKEVIELDEGWSTDDEPVKAKQKETTSKMKEKSLKIKETGPKTPPEPQVIFILFTTKCWGLNH</sequence>
<evidence type="ECO:0000256" key="5">
    <source>
        <dbReference type="SAM" id="MobiDB-lite"/>
    </source>
</evidence>
<feature type="compositionally biased region" description="Basic and acidic residues" evidence="5">
    <location>
        <begin position="953"/>
        <end position="967"/>
    </location>
</feature>
<name>A0A8S1CPH2_9INSE</name>
<dbReference type="PANTHER" id="PTHR12618">
    <property type="entry name" value="PHD AND RING FINGER DOMAIN-CONTAINING PROTEIN 1"/>
    <property type="match status" value="1"/>
</dbReference>
<evidence type="ECO:0000256" key="4">
    <source>
        <dbReference type="PROSITE-ProRule" id="PRU00175"/>
    </source>
</evidence>
<feature type="compositionally biased region" description="Basic residues" evidence="5">
    <location>
        <begin position="907"/>
        <end position="918"/>
    </location>
</feature>
<dbReference type="PROSITE" id="PS50089">
    <property type="entry name" value="ZF_RING_2"/>
    <property type="match status" value="1"/>
</dbReference>
<protein>
    <recommendedName>
        <fullName evidence="6">RING-type domain-containing protein</fullName>
    </recommendedName>
</protein>
<feature type="compositionally biased region" description="Basic and acidic residues" evidence="5">
    <location>
        <begin position="974"/>
        <end position="986"/>
    </location>
</feature>
<feature type="region of interest" description="Disordered" evidence="5">
    <location>
        <begin position="232"/>
        <end position="327"/>
    </location>
</feature>
<dbReference type="InterPro" id="IPR001841">
    <property type="entry name" value="Znf_RING"/>
</dbReference>
<dbReference type="InterPro" id="IPR047157">
    <property type="entry name" value="PHRF1/Atg35"/>
</dbReference>
<gene>
    <name evidence="7" type="ORF">CLODIP_2_CD04283</name>
</gene>
<evidence type="ECO:0000259" key="6">
    <source>
        <dbReference type="PROSITE" id="PS50089"/>
    </source>
</evidence>
<dbReference type="PROSITE" id="PS00518">
    <property type="entry name" value="ZF_RING_1"/>
    <property type="match status" value="1"/>
</dbReference>
<accession>A0A8S1CPH2</accession>
<evidence type="ECO:0000313" key="7">
    <source>
        <dbReference type="EMBL" id="CAB3367234.1"/>
    </source>
</evidence>